<evidence type="ECO:0000256" key="4">
    <source>
        <dbReference type="ARBA" id="ARBA00023136"/>
    </source>
</evidence>
<evidence type="ECO:0000313" key="7">
    <source>
        <dbReference type="Proteomes" id="UP001189429"/>
    </source>
</evidence>
<evidence type="ECO:0000256" key="5">
    <source>
        <dbReference type="SAM" id="Phobius"/>
    </source>
</evidence>
<feature type="transmembrane region" description="Helical" evidence="5">
    <location>
        <begin position="133"/>
        <end position="153"/>
    </location>
</feature>
<feature type="transmembrane region" description="Helical" evidence="5">
    <location>
        <begin position="295"/>
        <end position="313"/>
    </location>
</feature>
<dbReference type="InterPro" id="IPR007271">
    <property type="entry name" value="Nuc_sug_transpt"/>
</dbReference>
<organism evidence="6 7">
    <name type="scientific">Prorocentrum cordatum</name>
    <dbReference type="NCBI Taxonomy" id="2364126"/>
    <lineage>
        <taxon>Eukaryota</taxon>
        <taxon>Sar</taxon>
        <taxon>Alveolata</taxon>
        <taxon>Dinophyceae</taxon>
        <taxon>Prorocentrales</taxon>
        <taxon>Prorocentraceae</taxon>
        <taxon>Prorocentrum</taxon>
    </lineage>
</organism>
<accession>A0ABN9V1X6</accession>
<keyword evidence="4 5" id="KW-0472">Membrane</keyword>
<comment type="caution">
    <text evidence="6">The sequence shown here is derived from an EMBL/GenBank/DDBJ whole genome shotgun (WGS) entry which is preliminary data.</text>
</comment>
<dbReference type="PANTHER" id="PTHR10231">
    <property type="entry name" value="NUCLEOTIDE-SUGAR TRANSMEMBRANE TRANSPORTER"/>
    <property type="match status" value="1"/>
</dbReference>
<sequence length="480" mass="52009">MLQKQLSGLLSREGRTVSAFFPSRRTQASSPRRASMMKLGLFAFFIATRALHPLLIDASKEGGKILYAKNSPVFLNKLLTIVLMNLAAFMGDGVAGVRECWQPKCLAVFGMIGVVYALGDTLEMLSMSSLSGGVYQTLLQTKLLITALLVWWLKGTRQTALQWHVLVALFVSTSAFVLVDMDSAEGGGGASSVPIGGVVCTLAKVAASCYCAVLSEKYLKQYKNMSLPAKISCLSTTWMFASLLTCIMDPKVRSSGLLAHWTPATWVVTFSFVVKTVSTMYLLQALDSVQKNIGEAIAVVVIYISQVSLPGFGDKTFELSVFLLAVLVVGLVKTYLLSGAPKSAARKAQRVRVVELTGEGTPLMSKFGFNTIRCEAAEGLPDGVFYGMLGDVHPVCGTRHEEDSRVCELMMLSHPPLDSDEHPGALPRQQTALPFIPTKSLTVLGHVRDRLPRCDLTPEQFMSDLAKARGQLVGLVEGRT</sequence>
<feature type="transmembrane region" description="Helical" evidence="5">
    <location>
        <begin position="191"/>
        <end position="215"/>
    </location>
</feature>
<keyword evidence="3 5" id="KW-1133">Transmembrane helix</keyword>
<keyword evidence="7" id="KW-1185">Reference proteome</keyword>
<feature type="transmembrane region" description="Helical" evidence="5">
    <location>
        <begin position="106"/>
        <end position="127"/>
    </location>
</feature>
<feature type="transmembrane region" description="Helical" evidence="5">
    <location>
        <begin position="160"/>
        <end position="179"/>
    </location>
</feature>
<name>A0ABN9V1X6_9DINO</name>
<evidence type="ECO:0000313" key="6">
    <source>
        <dbReference type="EMBL" id="CAK0866760.1"/>
    </source>
</evidence>
<protein>
    <submittedName>
        <fullName evidence="6">Uncharacterized protein</fullName>
    </submittedName>
</protein>
<dbReference type="Proteomes" id="UP001189429">
    <property type="component" value="Unassembled WGS sequence"/>
</dbReference>
<feature type="transmembrane region" description="Helical" evidence="5">
    <location>
        <begin position="74"/>
        <end position="94"/>
    </location>
</feature>
<gene>
    <name evidence="6" type="ORF">PCOR1329_LOCUS53865</name>
</gene>
<evidence type="ECO:0000256" key="2">
    <source>
        <dbReference type="ARBA" id="ARBA00022692"/>
    </source>
</evidence>
<reference evidence="6" key="1">
    <citation type="submission" date="2023-10" db="EMBL/GenBank/DDBJ databases">
        <authorList>
            <person name="Chen Y."/>
            <person name="Shah S."/>
            <person name="Dougan E. K."/>
            <person name="Thang M."/>
            <person name="Chan C."/>
        </authorList>
    </citation>
    <scope>NUCLEOTIDE SEQUENCE [LARGE SCALE GENOMIC DNA]</scope>
</reference>
<comment type="subcellular location">
    <subcellularLocation>
        <location evidence="1">Membrane</location>
        <topology evidence="1">Multi-pass membrane protein</topology>
    </subcellularLocation>
</comment>
<evidence type="ECO:0000256" key="1">
    <source>
        <dbReference type="ARBA" id="ARBA00004141"/>
    </source>
</evidence>
<evidence type="ECO:0000256" key="3">
    <source>
        <dbReference type="ARBA" id="ARBA00022989"/>
    </source>
</evidence>
<keyword evidence="2 5" id="KW-0812">Transmembrane</keyword>
<dbReference type="Pfam" id="PF04142">
    <property type="entry name" value="Nuc_sug_transp"/>
    <property type="match status" value="1"/>
</dbReference>
<proteinExistence type="predicted"/>
<dbReference type="EMBL" id="CAUYUJ010016571">
    <property type="protein sequence ID" value="CAK0866760.1"/>
    <property type="molecule type" value="Genomic_DNA"/>
</dbReference>
<feature type="transmembrane region" description="Helical" evidence="5">
    <location>
        <begin position="264"/>
        <end position="283"/>
    </location>
</feature>
<feature type="transmembrane region" description="Helical" evidence="5">
    <location>
        <begin position="227"/>
        <end position="244"/>
    </location>
</feature>
<feature type="transmembrane region" description="Helical" evidence="5">
    <location>
        <begin position="319"/>
        <end position="337"/>
    </location>
</feature>